<proteinExistence type="predicted"/>
<dbReference type="PANTHER" id="PTHR36440">
    <property type="entry name" value="PUTATIVE (AFU_ORTHOLOGUE AFUA_8G07350)-RELATED"/>
    <property type="match status" value="1"/>
</dbReference>
<dbReference type="Gene3D" id="2.60.120.10">
    <property type="entry name" value="Jelly Rolls"/>
    <property type="match status" value="1"/>
</dbReference>
<protein>
    <submittedName>
        <fullName evidence="2">Cupin 2 conserved barrel domain protein</fullName>
    </submittedName>
</protein>
<gene>
    <name evidence="2" type="ORF">GAB14E_2732</name>
</gene>
<reference evidence="2 3" key="1">
    <citation type="submission" date="2014-08" db="EMBL/GenBank/DDBJ databases">
        <title>Genomic and Phenotypic Diversity of Colwellia psychrerythraea strains from Disparate Marine Basins.</title>
        <authorList>
            <person name="Techtmann S.M."/>
            <person name="Stelling S.C."/>
            <person name="Utturkar S.M."/>
            <person name="Alshibli N."/>
            <person name="Harris A."/>
            <person name="Brown S.D."/>
            <person name="Hazen T.C."/>
        </authorList>
    </citation>
    <scope>NUCLEOTIDE SEQUENCE [LARGE SCALE GENOMIC DNA]</scope>
    <source>
        <strain evidence="2 3">GAB14E</strain>
    </source>
</reference>
<dbReference type="OrthoDB" id="9798709at2"/>
<evidence type="ECO:0000313" key="2">
    <source>
        <dbReference type="EMBL" id="KGJ92816.1"/>
    </source>
</evidence>
<comment type="caution">
    <text evidence="2">The sequence shown here is derived from an EMBL/GenBank/DDBJ whole genome shotgun (WGS) entry which is preliminary data.</text>
</comment>
<dbReference type="AlphaFoldDB" id="A0A099KQN5"/>
<feature type="domain" description="Cupin type-2" evidence="1">
    <location>
        <begin position="45"/>
        <end position="111"/>
    </location>
</feature>
<dbReference type="SUPFAM" id="SSF51182">
    <property type="entry name" value="RmlC-like cupins"/>
    <property type="match status" value="1"/>
</dbReference>
<dbReference type="EMBL" id="JQEC01000029">
    <property type="protein sequence ID" value="KGJ92816.1"/>
    <property type="molecule type" value="Genomic_DNA"/>
</dbReference>
<dbReference type="Proteomes" id="UP000029868">
    <property type="component" value="Unassembled WGS sequence"/>
</dbReference>
<organism evidence="2 3">
    <name type="scientific">Colwellia psychrerythraea</name>
    <name type="common">Vibrio psychroerythus</name>
    <dbReference type="NCBI Taxonomy" id="28229"/>
    <lineage>
        <taxon>Bacteria</taxon>
        <taxon>Pseudomonadati</taxon>
        <taxon>Pseudomonadota</taxon>
        <taxon>Gammaproteobacteria</taxon>
        <taxon>Alteromonadales</taxon>
        <taxon>Colwelliaceae</taxon>
        <taxon>Colwellia</taxon>
    </lineage>
</organism>
<dbReference type="InterPro" id="IPR014710">
    <property type="entry name" value="RmlC-like_jellyroll"/>
</dbReference>
<name>A0A099KQN5_COLPS</name>
<dbReference type="InterPro" id="IPR011051">
    <property type="entry name" value="RmlC_Cupin_sf"/>
</dbReference>
<dbReference type="InterPro" id="IPR053146">
    <property type="entry name" value="QDO-like"/>
</dbReference>
<dbReference type="InterPro" id="IPR013096">
    <property type="entry name" value="Cupin_2"/>
</dbReference>
<sequence length="170" mass="19460">MDNNYTNIVVRKPEDGIHIESMGNIYRFIMTGEETEGRFSLMEALVNPGDGGPFHLHHREDESFLITKGEMVFYDGKNRIVATTGTFVMCHPRSKRAFRNESNTQVRMIIFYTPPGIEKMIEMEGKVIDPKSEIIHLVNPQKVACPQLSKEFGIDDFDSPLPNISMMDQY</sequence>
<dbReference type="PATRIC" id="fig|28229.3.peg.2358"/>
<dbReference type="PANTHER" id="PTHR36440:SF1">
    <property type="entry name" value="PUTATIVE (AFU_ORTHOLOGUE AFUA_8G07350)-RELATED"/>
    <property type="match status" value="1"/>
</dbReference>
<accession>A0A099KQN5</accession>
<dbReference type="Pfam" id="PF07883">
    <property type="entry name" value="Cupin_2"/>
    <property type="match status" value="1"/>
</dbReference>
<dbReference type="RefSeq" id="WP_052093682.1">
    <property type="nucleotide sequence ID" value="NZ_JQEC01000029.1"/>
</dbReference>
<evidence type="ECO:0000313" key="3">
    <source>
        <dbReference type="Proteomes" id="UP000029868"/>
    </source>
</evidence>
<evidence type="ECO:0000259" key="1">
    <source>
        <dbReference type="Pfam" id="PF07883"/>
    </source>
</evidence>